<evidence type="ECO:0000256" key="1">
    <source>
        <dbReference type="ARBA" id="ARBA00004394"/>
    </source>
</evidence>
<dbReference type="GO" id="GO:0005829">
    <property type="term" value="C:cytosol"/>
    <property type="evidence" value="ECO:0007669"/>
    <property type="project" value="UniProtKB-ARBA"/>
</dbReference>
<dbReference type="InterPro" id="IPR010504">
    <property type="entry name" value="AH_dom"/>
</dbReference>
<evidence type="ECO:0000256" key="4">
    <source>
        <dbReference type="ARBA" id="ARBA00023034"/>
    </source>
</evidence>
<accession>A0A3L8RUG6</accession>
<dbReference type="CDD" id="cd07660">
    <property type="entry name" value="BAR_Arfaptin"/>
    <property type="match status" value="1"/>
</dbReference>
<dbReference type="GO" id="GO:0070273">
    <property type="term" value="F:phosphatidylinositol-4-phosphate binding"/>
    <property type="evidence" value="ECO:0007669"/>
    <property type="project" value="UniProtKB-ARBA"/>
</dbReference>
<dbReference type="STRING" id="44316.ENSEGOP00005010669"/>
<dbReference type="SMART" id="SM01015">
    <property type="entry name" value="Arfaptin"/>
    <property type="match status" value="1"/>
</dbReference>
<dbReference type="EMBL" id="QUSF01000210">
    <property type="protein sequence ID" value="RLV86669.1"/>
    <property type="molecule type" value="Genomic_DNA"/>
</dbReference>
<feature type="region of interest" description="Disordered" evidence="7">
    <location>
        <begin position="1"/>
        <end position="36"/>
    </location>
</feature>
<keyword evidence="5" id="KW-0472">Membrane</keyword>
<feature type="domain" description="AH" evidence="8">
    <location>
        <begin position="254"/>
        <end position="454"/>
    </location>
</feature>
<evidence type="ECO:0000259" key="8">
    <source>
        <dbReference type="PROSITE" id="PS50870"/>
    </source>
</evidence>
<feature type="compositionally biased region" description="Low complexity" evidence="7">
    <location>
        <begin position="15"/>
        <end position="25"/>
    </location>
</feature>
<keyword evidence="10" id="KW-1185">Reference proteome</keyword>
<evidence type="ECO:0000256" key="5">
    <source>
        <dbReference type="ARBA" id="ARBA00023136"/>
    </source>
</evidence>
<comment type="caution">
    <text evidence="9">The sequence shown here is derived from an EMBL/GenBank/DDBJ whole genome shotgun (WGS) entry which is preliminary data.</text>
</comment>
<reference evidence="9 10" key="1">
    <citation type="journal article" date="2018" name="Proc. R. Soc. B">
        <title>A non-coding region near Follistatin controls head colour polymorphism in the Gouldian finch.</title>
        <authorList>
            <person name="Toomey M.B."/>
            <person name="Marques C.I."/>
            <person name="Andrade P."/>
            <person name="Araujo P.M."/>
            <person name="Sabatino S."/>
            <person name="Gazda M.A."/>
            <person name="Afonso S."/>
            <person name="Lopes R.J."/>
            <person name="Corbo J.C."/>
            <person name="Carneiro M."/>
        </authorList>
    </citation>
    <scope>NUCLEOTIDE SEQUENCE [LARGE SCALE GENOMIC DNA]</scope>
    <source>
        <strain evidence="9">Red01</strain>
        <tissue evidence="9">Muscle</tissue>
    </source>
</reference>
<dbReference type="Pfam" id="PF06456">
    <property type="entry name" value="Arfaptin"/>
    <property type="match status" value="1"/>
</dbReference>
<organism evidence="9 10">
    <name type="scientific">Chloebia gouldiae</name>
    <name type="common">Gouldian finch</name>
    <name type="synonym">Erythrura gouldiae</name>
    <dbReference type="NCBI Taxonomy" id="44316"/>
    <lineage>
        <taxon>Eukaryota</taxon>
        <taxon>Metazoa</taxon>
        <taxon>Chordata</taxon>
        <taxon>Craniata</taxon>
        <taxon>Vertebrata</taxon>
        <taxon>Euteleostomi</taxon>
        <taxon>Archelosauria</taxon>
        <taxon>Archosauria</taxon>
        <taxon>Dinosauria</taxon>
        <taxon>Saurischia</taxon>
        <taxon>Theropoda</taxon>
        <taxon>Coelurosauria</taxon>
        <taxon>Aves</taxon>
        <taxon>Neognathae</taxon>
        <taxon>Neoaves</taxon>
        <taxon>Telluraves</taxon>
        <taxon>Australaves</taxon>
        <taxon>Passeriformes</taxon>
        <taxon>Passeroidea</taxon>
        <taxon>Passeridae</taxon>
        <taxon>Chloebia</taxon>
    </lineage>
</organism>
<dbReference type="GO" id="GO:0032588">
    <property type="term" value="C:trans-Golgi network membrane"/>
    <property type="evidence" value="ECO:0007669"/>
    <property type="project" value="UniProtKB-ARBA"/>
</dbReference>
<evidence type="ECO:0000256" key="2">
    <source>
        <dbReference type="ARBA" id="ARBA00004601"/>
    </source>
</evidence>
<dbReference type="PROSITE" id="PS50870">
    <property type="entry name" value="AH"/>
    <property type="match status" value="1"/>
</dbReference>
<proteinExistence type="predicted"/>
<evidence type="ECO:0000313" key="10">
    <source>
        <dbReference type="Proteomes" id="UP000276834"/>
    </source>
</evidence>
<evidence type="ECO:0000256" key="3">
    <source>
        <dbReference type="ARBA" id="ARBA00022553"/>
    </source>
</evidence>
<dbReference type="GO" id="GO:0034315">
    <property type="term" value="P:regulation of Arp2/3 complex-mediated actin nucleation"/>
    <property type="evidence" value="ECO:0007669"/>
    <property type="project" value="TreeGrafter"/>
</dbReference>
<name>A0A3L8RUG6_CHLGU</name>
<evidence type="ECO:0000313" key="9">
    <source>
        <dbReference type="EMBL" id="RLV86669.1"/>
    </source>
</evidence>
<keyword evidence="6" id="KW-0175">Coiled coil</keyword>
<dbReference type="Gene3D" id="1.20.1270.60">
    <property type="entry name" value="Arfaptin homology (AH) domain/BAR domain"/>
    <property type="match status" value="1"/>
</dbReference>
<keyword evidence="3" id="KW-0597">Phosphoprotein</keyword>
<comment type="subcellular location">
    <subcellularLocation>
        <location evidence="1">Golgi apparatus membrane</location>
    </subcellularLocation>
    <subcellularLocation>
        <location evidence="2">Golgi apparatus</location>
        <location evidence="2">trans-Golgi network</location>
    </subcellularLocation>
</comment>
<dbReference type="PANTHER" id="PTHR12141:SF3">
    <property type="entry name" value="ARFAPTIN-2"/>
    <property type="match status" value="1"/>
</dbReference>
<dbReference type="FunFam" id="1.20.1270.60:FF:000003">
    <property type="entry name" value="arfaptin-2 isoform X1"/>
    <property type="match status" value="1"/>
</dbReference>
<dbReference type="InterPro" id="IPR030798">
    <property type="entry name" value="Arfaptin_fam"/>
</dbReference>
<sequence length="474" mass="51913">MAPGGDGLCPQGSTPEPGRAGPCPRRGGHRWQVTGFREPAPGPACCGMCPDQSGRSGPPPALLRTWLPAPRWALPAPLSRGTDCGDPGRALRMSDGILSKAATMEIPISSNGDTSSLPEDDGLEQDLQQVMVSGPNLNETSIVSGGYGGTAEGIIPTGTIKGPGLHPPTPGPPPGGEEVVRGIAVEKFDIVKKWGINTYKVRVRGHQRAFLLPSHKELLSEWFRGLTGALGPRVPLLQCTKQLLSERFGRGSRTVDLELETQIELLRETKRKYESVLHLARALTAHLYSLVQTQHALGDAFADLSQKSPELQEEFGYNAETQKLLCKNGETLLGAVNFFVSSINTLVNKTMEDTLMTVKQYETARLEYDAYRTDLEELSMGPRDAGAVSRLDAAQSQFQSHKDKYEKLRADVAIKLKFLEENKIKVMHKQLLLFHNAISAYFAGNQQQLEQTLKQFNIKLKTPGAEKPSWLEEQ</sequence>
<dbReference type="GO" id="GO:0000139">
    <property type="term" value="C:Golgi membrane"/>
    <property type="evidence" value="ECO:0007669"/>
    <property type="project" value="UniProtKB-SubCell"/>
</dbReference>
<dbReference type="InterPro" id="IPR027267">
    <property type="entry name" value="AH/BAR_dom_sf"/>
</dbReference>
<gene>
    <name evidence="9" type="ORF">DV515_00015809</name>
</gene>
<dbReference type="AlphaFoldDB" id="A0A3L8RUG6"/>
<dbReference type="GO" id="GO:0006886">
    <property type="term" value="P:intracellular protein transport"/>
    <property type="evidence" value="ECO:0007669"/>
    <property type="project" value="TreeGrafter"/>
</dbReference>
<dbReference type="Proteomes" id="UP000276834">
    <property type="component" value="Unassembled WGS sequence"/>
</dbReference>
<dbReference type="SUPFAM" id="SSF103657">
    <property type="entry name" value="BAR/IMD domain-like"/>
    <property type="match status" value="1"/>
</dbReference>
<feature type="coiled-coil region" evidence="6">
    <location>
        <begin position="391"/>
        <end position="422"/>
    </location>
</feature>
<evidence type="ECO:0000256" key="7">
    <source>
        <dbReference type="SAM" id="MobiDB-lite"/>
    </source>
</evidence>
<protein>
    <recommendedName>
        <fullName evidence="8">AH domain-containing protein</fullName>
    </recommendedName>
</protein>
<dbReference type="GO" id="GO:0019904">
    <property type="term" value="F:protein domain specific binding"/>
    <property type="evidence" value="ECO:0007669"/>
    <property type="project" value="InterPro"/>
</dbReference>
<dbReference type="PANTHER" id="PTHR12141">
    <property type="entry name" value="ARFAPTIN-RELATED"/>
    <property type="match status" value="1"/>
</dbReference>
<keyword evidence="4" id="KW-0333">Golgi apparatus</keyword>
<evidence type="ECO:0000256" key="6">
    <source>
        <dbReference type="SAM" id="Coils"/>
    </source>
</evidence>
<dbReference type="OrthoDB" id="9994780at2759"/>